<name>A0A1G9CZT3_9PROT</name>
<reference evidence="2" key="1">
    <citation type="submission" date="2016-10" db="EMBL/GenBank/DDBJ databases">
        <authorList>
            <person name="Varghese N."/>
            <person name="Submissions S."/>
        </authorList>
    </citation>
    <scope>NUCLEOTIDE SEQUENCE [LARGE SCALE GENOMIC DNA]</scope>
    <source>
        <strain evidence="2">CBMB127</strain>
    </source>
</reference>
<dbReference type="Proteomes" id="UP000198629">
    <property type="component" value="Unassembled WGS sequence"/>
</dbReference>
<protein>
    <submittedName>
        <fullName evidence="1">Uncharacterized protein</fullName>
    </submittedName>
</protein>
<evidence type="ECO:0000313" key="2">
    <source>
        <dbReference type="Proteomes" id="UP000198629"/>
    </source>
</evidence>
<dbReference type="InterPro" id="IPR027396">
    <property type="entry name" value="DsrEFH-like"/>
</dbReference>
<dbReference type="OrthoDB" id="427514at2"/>
<dbReference type="Gene3D" id="3.40.1260.10">
    <property type="entry name" value="DsrEFH-like"/>
    <property type="match status" value="1"/>
</dbReference>
<dbReference type="AlphaFoldDB" id="A0A1G9CZT3"/>
<proteinExistence type="predicted"/>
<sequence>MKILQIVEQAFRTLVEEQDDTILWLTQSMAGAGANVEVLLSGNAVYYAVMKNRQPVIKIGDWVQQEPADIPSDIDRMLAQNIPVYVLNSELEERGLNASMLRPSIKSINQVQLVDIYHQVDQVWQW</sequence>
<evidence type="ECO:0000313" key="1">
    <source>
        <dbReference type="EMBL" id="SDK56934.1"/>
    </source>
</evidence>
<keyword evidence="2" id="KW-1185">Reference proteome</keyword>
<organism evidence="1 2">
    <name type="scientific">Methylophilus rhizosphaerae</name>
    <dbReference type="NCBI Taxonomy" id="492660"/>
    <lineage>
        <taxon>Bacteria</taxon>
        <taxon>Pseudomonadati</taxon>
        <taxon>Pseudomonadota</taxon>
        <taxon>Betaproteobacteria</taxon>
        <taxon>Nitrosomonadales</taxon>
        <taxon>Methylophilaceae</taxon>
        <taxon>Methylophilus</taxon>
    </lineage>
</organism>
<dbReference type="STRING" id="492660.SAMN05192566_1697"/>
<accession>A0A1G9CZT3</accession>
<dbReference type="SUPFAM" id="SSF75169">
    <property type="entry name" value="DsrEFH-like"/>
    <property type="match status" value="1"/>
</dbReference>
<dbReference type="RefSeq" id="WP_091471708.1">
    <property type="nucleotide sequence ID" value="NZ_FNFX01000003.1"/>
</dbReference>
<gene>
    <name evidence="1" type="ORF">SAMN05192566_1697</name>
</gene>
<dbReference type="EMBL" id="FNFX01000003">
    <property type="protein sequence ID" value="SDK56934.1"/>
    <property type="molecule type" value="Genomic_DNA"/>
</dbReference>